<dbReference type="RefSeq" id="WP_343987255.1">
    <property type="nucleotide sequence ID" value="NZ_BAAAJG010000028.1"/>
</dbReference>
<dbReference type="Pfam" id="PF13561">
    <property type="entry name" value="adh_short_C2"/>
    <property type="match status" value="1"/>
</dbReference>
<proteinExistence type="inferred from homology"/>
<dbReference type="InterPro" id="IPR002347">
    <property type="entry name" value="SDR_fam"/>
</dbReference>
<dbReference type="InterPro" id="IPR020904">
    <property type="entry name" value="Sc_DH/Rdtase_CS"/>
</dbReference>
<gene>
    <name evidence="4" type="ORF">ACFSCY_35135</name>
</gene>
<evidence type="ECO:0000259" key="3">
    <source>
        <dbReference type="SMART" id="SM00822"/>
    </source>
</evidence>
<evidence type="ECO:0000256" key="2">
    <source>
        <dbReference type="ARBA" id="ARBA00023002"/>
    </source>
</evidence>
<reference evidence="5" key="1">
    <citation type="journal article" date="2019" name="Int. J. Syst. Evol. Microbiol.">
        <title>The Global Catalogue of Microorganisms (GCM) 10K type strain sequencing project: providing services to taxonomists for standard genome sequencing and annotation.</title>
        <authorList>
            <consortium name="The Broad Institute Genomics Platform"/>
            <consortium name="The Broad Institute Genome Sequencing Center for Infectious Disease"/>
            <person name="Wu L."/>
            <person name="Ma J."/>
        </authorList>
    </citation>
    <scope>NUCLEOTIDE SEQUENCE [LARGE SCALE GENOMIC DNA]</scope>
    <source>
        <strain evidence="5">JCM 12165</strain>
    </source>
</reference>
<feature type="domain" description="Ketoreductase" evidence="3">
    <location>
        <begin position="17"/>
        <end position="187"/>
    </location>
</feature>
<keyword evidence="5" id="KW-1185">Reference proteome</keyword>
<dbReference type="Proteomes" id="UP001597145">
    <property type="component" value="Unassembled WGS sequence"/>
</dbReference>
<accession>A0ABW4FW10</accession>
<dbReference type="PRINTS" id="PR00081">
    <property type="entry name" value="GDHRDH"/>
</dbReference>
<comment type="caution">
    <text evidence="4">The sequence shown here is derived from an EMBL/GenBank/DDBJ whole genome shotgun (WGS) entry which is preliminary data.</text>
</comment>
<evidence type="ECO:0000313" key="4">
    <source>
        <dbReference type="EMBL" id="MFD1534666.1"/>
    </source>
</evidence>
<name>A0ABW4FW10_9PSEU</name>
<dbReference type="SUPFAM" id="SSF51735">
    <property type="entry name" value="NAD(P)-binding Rossmann-fold domains"/>
    <property type="match status" value="1"/>
</dbReference>
<dbReference type="SMART" id="SM00822">
    <property type="entry name" value="PKS_KR"/>
    <property type="match status" value="1"/>
</dbReference>
<dbReference type="PANTHER" id="PTHR43639:SF1">
    <property type="entry name" value="SHORT-CHAIN DEHYDROGENASE_REDUCTASE FAMILY PROTEIN"/>
    <property type="match status" value="1"/>
</dbReference>
<organism evidence="4 5">
    <name type="scientific">Pseudonocardia aurantiaca</name>
    <dbReference type="NCBI Taxonomy" id="75290"/>
    <lineage>
        <taxon>Bacteria</taxon>
        <taxon>Bacillati</taxon>
        <taxon>Actinomycetota</taxon>
        <taxon>Actinomycetes</taxon>
        <taxon>Pseudonocardiales</taxon>
        <taxon>Pseudonocardiaceae</taxon>
        <taxon>Pseudonocardia</taxon>
    </lineage>
</organism>
<dbReference type="PANTHER" id="PTHR43639">
    <property type="entry name" value="OXIDOREDUCTASE, SHORT-CHAIN DEHYDROGENASE/REDUCTASE FAMILY (AFU_ORTHOLOGUE AFUA_5G02870)"/>
    <property type="match status" value="1"/>
</dbReference>
<dbReference type="EC" id="1.1.1.-" evidence="4"/>
<evidence type="ECO:0000256" key="1">
    <source>
        <dbReference type="ARBA" id="ARBA00006484"/>
    </source>
</evidence>
<dbReference type="InterPro" id="IPR036291">
    <property type="entry name" value="NAD(P)-bd_dom_sf"/>
</dbReference>
<dbReference type="EMBL" id="JBHUCP010000041">
    <property type="protein sequence ID" value="MFD1534666.1"/>
    <property type="molecule type" value="Genomic_DNA"/>
</dbReference>
<dbReference type="InterPro" id="IPR057326">
    <property type="entry name" value="KR_dom"/>
</dbReference>
<evidence type="ECO:0000313" key="5">
    <source>
        <dbReference type="Proteomes" id="UP001597145"/>
    </source>
</evidence>
<dbReference type="Gene3D" id="3.40.50.720">
    <property type="entry name" value="NAD(P)-binding Rossmann-like Domain"/>
    <property type="match status" value="1"/>
</dbReference>
<sequence>MSQPPARPTDLFTLADRRIVVTGAGRGLGQGLATGIARQGAHVVLVARSLPELEETGREIRDAGGSCHVVPADLASRDGWEGLVADLVADGVPDGVVHGAGVQVRKPATEVTPEDWAFIQAVNVEAPFFLSTRLGAAQAHAGVPASHVFVTSLSSSIAVRNAAPYAASKSSLLGVIRTLSAEWAPLGIRVNGIQPGYFHTRLTEDLLSQPEQHARILGRIPMGRLGTAQDLVGAAVFLLSAASAYVTGQNIAVDGGWLAS</sequence>
<dbReference type="GO" id="GO:0016491">
    <property type="term" value="F:oxidoreductase activity"/>
    <property type="evidence" value="ECO:0007669"/>
    <property type="project" value="UniProtKB-KW"/>
</dbReference>
<dbReference type="PROSITE" id="PS00061">
    <property type="entry name" value="ADH_SHORT"/>
    <property type="match status" value="1"/>
</dbReference>
<comment type="similarity">
    <text evidence="1">Belongs to the short-chain dehydrogenases/reductases (SDR) family.</text>
</comment>
<protein>
    <submittedName>
        <fullName evidence="4">SDR family NAD(P)-dependent oxidoreductase</fullName>
        <ecNumber evidence="4">1.1.1.-</ecNumber>
    </submittedName>
</protein>
<keyword evidence="2 4" id="KW-0560">Oxidoreductase</keyword>